<proteinExistence type="predicted"/>
<protein>
    <submittedName>
        <fullName evidence="2">Peptidase U32 family protein</fullName>
    </submittedName>
</protein>
<dbReference type="InterPro" id="IPR001539">
    <property type="entry name" value="Peptidase_U32"/>
</dbReference>
<dbReference type="Pfam" id="PF01136">
    <property type="entry name" value="Peptidase_U32"/>
    <property type="match status" value="1"/>
</dbReference>
<dbReference type="AlphaFoldDB" id="A0AAU8LZE3"/>
<reference evidence="2" key="2">
    <citation type="submission" date="2024-06" db="EMBL/GenBank/DDBJ databases">
        <authorList>
            <person name="Plum-Jensen L.E."/>
            <person name="Schramm A."/>
            <person name="Marshall I.P.G."/>
        </authorList>
    </citation>
    <scope>NUCLEOTIDE SEQUENCE</scope>
    <source>
        <strain evidence="2">Rat1</strain>
    </source>
</reference>
<sequence length="786" mass="87335">MHSTLNKKKNNTMELLAPAGSFPAFEAALEEGADAIYVGAPGFNARALSRDFTFAEIGSMIRQAHRKGVKLYIAMNSLVKEAEIPAALEALSCFESLRPDALIIQDLGLLYLARTWFPNLPLHASTLMSVHNSLAAEELARLGFERVVLARELTINEIAAIHQKTGAELEVFIHGAMCFSYSGLCLFSSMHGGKSSLRGQCVQPCRRHYAWQRPSKQGGRTPQSKKGKRAPKGSSAAGYLFSMNDLCGIDMLPAMRDAGVTCLKIEGRLKSAQYVANTVAAYRMALDSLDKPDAIQDEILQESHRLLDEAMGRKRSSGYLLSEKPAEVITPSQSGNSGRLLGRVKGIQQDRGRDGKNRLTFQILLAAQVNEGDRLRLHDEQSGNRFSFTLRSLQVGGRRQKTARAGQKTQLSFLVERKEQVHPYFQGTLFKVDVSTRISAERSGRKRRKELTGQKVVPDKIKVEDILAQLTWKRGPVHLKLAGKGQGGNKGNSRRPGRKELPWWVAVAKLGDLRQRMPVRPARFLIPFNRENINQLDQLGDKIRKYSSRLLWCLPPVIHEAYLAWVGQEIKKLSEKGYTRFSLGHCSQYGLFLPLIEEQKTYNFELYGNYTLNLLNSPALQATAHLGYQGVLFSLESEGDNLASALHHYARQVDNKNNEGRGLPQKIQVGAYAYGHPPLFTARLDSEHFRYHQSLASPQDEYFILEHQDGLTTARAALPFSLLKQRQNLASMGVDFLLLDLSSGAISRETAALSSLLNQADSGRIGKGKGKQQLAIMQGNFDGVLV</sequence>
<evidence type="ECO:0000256" key="1">
    <source>
        <dbReference type="SAM" id="MobiDB-lite"/>
    </source>
</evidence>
<evidence type="ECO:0000313" key="2">
    <source>
        <dbReference type="EMBL" id="XCN74621.1"/>
    </source>
</evidence>
<accession>A0AAU8LZE3</accession>
<dbReference type="InterPro" id="IPR051454">
    <property type="entry name" value="RNA/ubiquinone_mod_enzymes"/>
</dbReference>
<gene>
    <name evidence="2" type="ORF">Q3M24_07725</name>
</gene>
<dbReference type="PANTHER" id="PTHR30217">
    <property type="entry name" value="PEPTIDASE U32 FAMILY"/>
    <property type="match status" value="1"/>
</dbReference>
<organism evidence="2">
    <name type="scientific">Candidatus Electrothrix aestuarii</name>
    <dbReference type="NCBI Taxonomy" id="3062594"/>
    <lineage>
        <taxon>Bacteria</taxon>
        <taxon>Pseudomonadati</taxon>
        <taxon>Thermodesulfobacteriota</taxon>
        <taxon>Desulfobulbia</taxon>
        <taxon>Desulfobulbales</taxon>
        <taxon>Desulfobulbaceae</taxon>
        <taxon>Candidatus Electrothrix</taxon>
    </lineage>
</organism>
<name>A0AAU8LZE3_9BACT</name>
<dbReference type="KEGG" id="eaj:Q3M24_07725"/>
<dbReference type="PANTHER" id="PTHR30217:SF10">
    <property type="entry name" value="23S RRNA 5-HYDROXYCYTIDINE C2501 SYNTHASE"/>
    <property type="match status" value="1"/>
</dbReference>
<reference evidence="2" key="1">
    <citation type="journal article" date="2024" name="Syst. Appl. Microbiol.">
        <title>First single-strain enrichments of Electrothrix cable bacteria, description of E. aestuarii sp. nov. and E. rattekaaiensis sp. nov., and proposal of a cable bacteria taxonomy following the rules of the SeqCode.</title>
        <authorList>
            <person name="Plum-Jensen L.E."/>
            <person name="Schramm A."/>
            <person name="Marshall I.P.G."/>
        </authorList>
    </citation>
    <scope>NUCLEOTIDE SEQUENCE</scope>
    <source>
        <strain evidence="2">Rat1</strain>
    </source>
</reference>
<dbReference type="EMBL" id="CP159373">
    <property type="protein sequence ID" value="XCN74621.1"/>
    <property type="molecule type" value="Genomic_DNA"/>
</dbReference>
<feature type="region of interest" description="Disordered" evidence="1">
    <location>
        <begin position="212"/>
        <end position="234"/>
    </location>
</feature>